<dbReference type="AlphaFoldDB" id="A0A0C9WU19"/>
<sequence length="61" mass="6827">MTTPNGDICRHLPFACYFCRRWVAIVPVVGGSALIPRQTATYVAIRRLLTTSVDVGWLSYL</sequence>
<accession>A0A0C9WU19</accession>
<dbReference type="EMBL" id="KN838750">
    <property type="protein sequence ID" value="KIJ95605.1"/>
    <property type="molecule type" value="Genomic_DNA"/>
</dbReference>
<reference evidence="2" key="2">
    <citation type="submission" date="2015-01" db="EMBL/GenBank/DDBJ databases">
        <title>Evolutionary Origins and Diversification of the Mycorrhizal Mutualists.</title>
        <authorList>
            <consortium name="DOE Joint Genome Institute"/>
            <consortium name="Mycorrhizal Genomics Consortium"/>
            <person name="Kohler A."/>
            <person name="Kuo A."/>
            <person name="Nagy L.G."/>
            <person name="Floudas D."/>
            <person name="Copeland A."/>
            <person name="Barry K.W."/>
            <person name="Cichocki N."/>
            <person name="Veneault-Fourrey C."/>
            <person name="LaButti K."/>
            <person name="Lindquist E.A."/>
            <person name="Lipzen A."/>
            <person name="Lundell T."/>
            <person name="Morin E."/>
            <person name="Murat C."/>
            <person name="Riley R."/>
            <person name="Ohm R."/>
            <person name="Sun H."/>
            <person name="Tunlid A."/>
            <person name="Henrissat B."/>
            <person name="Grigoriev I.V."/>
            <person name="Hibbett D.S."/>
            <person name="Martin F."/>
        </authorList>
    </citation>
    <scope>NUCLEOTIDE SEQUENCE [LARGE SCALE GENOMIC DNA]</scope>
    <source>
        <strain evidence="2">LaAM-08-1</strain>
    </source>
</reference>
<keyword evidence="2" id="KW-1185">Reference proteome</keyword>
<reference evidence="1 2" key="1">
    <citation type="submission" date="2014-04" db="EMBL/GenBank/DDBJ databases">
        <authorList>
            <consortium name="DOE Joint Genome Institute"/>
            <person name="Kuo A."/>
            <person name="Kohler A."/>
            <person name="Nagy L.G."/>
            <person name="Floudas D."/>
            <person name="Copeland A."/>
            <person name="Barry K.W."/>
            <person name="Cichocki N."/>
            <person name="Veneault-Fourrey C."/>
            <person name="LaButti K."/>
            <person name="Lindquist E.A."/>
            <person name="Lipzen A."/>
            <person name="Lundell T."/>
            <person name="Morin E."/>
            <person name="Murat C."/>
            <person name="Sun H."/>
            <person name="Tunlid A."/>
            <person name="Henrissat B."/>
            <person name="Grigoriev I.V."/>
            <person name="Hibbett D.S."/>
            <person name="Martin F."/>
            <person name="Nordberg H.P."/>
            <person name="Cantor M.N."/>
            <person name="Hua S.X."/>
        </authorList>
    </citation>
    <scope>NUCLEOTIDE SEQUENCE [LARGE SCALE GENOMIC DNA]</scope>
    <source>
        <strain evidence="1 2">LaAM-08-1</strain>
    </source>
</reference>
<evidence type="ECO:0000313" key="2">
    <source>
        <dbReference type="Proteomes" id="UP000054477"/>
    </source>
</evidence>
<protein>
    <submittedName>
        <fullName evidence="1">Unplaced genomic scaffold K443scaffold_215, whole genome shotgun sequence</fullName>
    </submittedName>
</protein>
<dbReference type="HOGENOM" id="CLU_2922956_0_0_1"/>
<proteinExistence type="predicted"/>
<organism evidence="1 2">
    <name type="scientific">Laccaria amethystina LaAM-08-1</name>
    <dbReference type="NCBI Taxonomy" id="1095629"/>
    <lineage>
        <taxon>Eukaryota</taxon>
        <taxon>Fungi</taxon>
        <taxon>Dikarya</taxon>
        <taxon>Basidiomycota</taxon>
        <taxon>Agaricomycotina</taxon>
        <taxon>Agaricomycetes</taxon>
        <taxon>Agaricomycetidae</taxon>
        <taxon>Agaricales</taxon>
        <taxon>Agaricineae</taxon>
        <taxon>Hydnangiaceae</taxon>
        <taxon>Laccaria</taxon>
    </lineage>
</organism>
<evidence type="ECO:0000313" key="1">
    <source>
        <dbReference type="EMBL" id="KIJ95605.1"/>
    </source>
</evidence>
<gene>
    <name evidence="1" type="ORF">K443DRAFT_682913</name>
</gene>
<name>A0A0C9WU19_9AGAR</name>
<dbReference type="Proteomes" id="UP000054477">
    <property type="component" value="Unassembled WGS sequence"/>
</dbReference>